<feature type="non-terminal residue" evidence="2">
    <location>
        <position position="1"/>
    </location>
</feature>
<organism evidence="2 3">
    <name type="scientific">Prorocentrum cordatum</name>
    <dbReference type="NCBI Taxonomy" id="2364126"/>
    <lineage>
        <taxon>Eukaryota</taxon>
        <taxon>Sar</taxon>
        <taxon>Alveolata</taxon>
        <taxon>Dinophyceae</taxon>
        <taxon>Prorocentrales</taxon>
        <taxon>Prorocentraceae</taxon>
        <taxon>Prorocentrum</taxon>
    </lineage>
</organism>
<feature type="compositionally biased region" description="Low complexity" evidence="1">
    <location>
        <begin position="27"/>
        <end position="36"/>
    </location>
</feature>
<dbReference type="EMBL" id="CAUYUJ010004224">
    <property type="protein sequence ID" value="CAK0808653.1"/>
    <property type="molecule type" value="Genomic_DNA"/>
</dbReference>
<evidence type="ECO:0000256" key="1">
    <source>
        <dbReference type="SAM" id="MobiDB-lite"/>
    </source>
</evidence>
<dbReference type="Proteomes" id="UP001189429">
    <property type="component" value="Unassembled WGS sequence"/>
</dbReference>
<feature type="non-terminal residue" evidence="2">
    <location>
        <position position="189"/>
    </location>
</feature>
<evidence type="ECO:0000313" key="2">
    <source>
        <dbReference type="EMBL" id="CAK0808653.1"/>
    </source>
</evidence>
<proteinExistence type="predicted"/>
<feature type="compositionally biased region" description="Low complexity" evidence="1">
    <location>
        <begin position="1"/>
        <end position="11"/>
    </location>
</feature>
<gene>
    <name evidence="2" type="ORF">PCOR1329_LOCUS14181</name>
</gene>
<dbReference type="Gene3D" id="2.60.120.620">
    <property type="entry name" value="q2cbj1_9rhob like domain"/>
    <property type="match status" value="1"/>
</dbReference>
<keyword evidence="3" id="KW-1185">Reference proteome</keyword>
<protein>
    <submittedName>
        <fullName evidence="2">Uncharacterized protein</fullName>
    </submittedName>
</protein>
<comment type="caution">
    <text evidence="2">The sequence shown here is derived from an EMBL/GenBank/DDBJ whole genome shotgun (WGS) entry which is preliminary data.</text>
</comment>
<sequence length="189" mass="20492">AARPGALAAGGRRPRPDPRLPPRRRGPAGPRGAAGGACEAVGAHLDGGDSGYADSIPHDFRLLEVEGDGVLLGVARLLWRLVPHSLPNFTAAMYGPADHIAPHDDSVREQYTWQEVVELAKNYSTSSQKCDQFGLSPWAGSRAFRRDTAAVYYLTDDWPEDIGGLFVDLESGEKIKPEFNTLLVFSVPR</sequence>
<evidence type="ECO:0000313" key="3">
    <source>
        <dbReference type="Proteomes" id="UP001189429"/>
    </source>
</evidence>
<accession>A0ABN9QWP9</accession>
<feature type="region of interest" description="Disordered" evidence="1">
    <location>
        <begin position="1"/>
        <end position="36"/>
    </location>
</feature>
<name>A0ABN9QWP9_9DINO</name>
<reference evidence="2" key="1">
    <citation type="submission" date="2023-10" db="EMBL/GenBank/DDBJ databases">
        <authorList>
            <person name="Chen Y."/>
            <person name="Shah S."/>
            <person name="Dougan E. K."/>
            <person name="Thang M."/>
            <person name="Chan C."/>
        </authorList>
    </citation>
    <scope>NUCLEOTIDE SEQUENCE [LARGE SCALE GENOMIC DNA]</scope>
</reference>